<dbReference type="InterPro" id="IPR002902">
    <property type="entry name" value="GNK2"/>
</dbReference>
<feature type="non-terminal residue" evidence="4">
    <location>
        <position position="204"/>
    </location>
</feature>
<dbReference type="PANTHER" id="PTHR32099:SF51">
    <property type="entry name" value="CYSTEINE-RICH RECEPTOR-LIKE PROTEIN KINASE 25 ISOFORM X1"/>
    <property type="match status" value="1"/>
</dbReference>
<dbReference type="PANTHER" id="PTHR32099">
    <property type="entry name" value="CYSTEINE-RICH REPEAT SECRETORY PROTEIN"/>
    <property type="match status" value="1"/>
</dbReference>
<feature type="domain" description="Gnk2-homologous" evidence="3">
    <location>
        <begin position="114"/>
        <end position="204"/>
    </location>
</feature>
<keyword evidence="1" id="KW-0732">Signal</keyword>
<dbReference type="Gene3D" id="3.30.430.20">
    <property type="entry name" value="Gnk2 domain, C-X8-C-X2-C motif"/>
    <property type="match status" value="2"/>
</dbReference>
<gene>
    <name evidence="4" type="ORF">Tci_887744</name>
</gene>
<accession>A0A699TXT9</accession>
<organism evidence="4">
    <name type="scientific">Tanacetum cinerariifolium</name>
    <name type="common">Dalmatian daisy</name>
    <name type="synonym">Chrysanthemum cinerariifolium</name>
    <dbReference type="NCBI Taxonomy" id="118510"/>
    <lineage>
        <taxon>Eukaryota</taxon>
        <taxon>Viridiplantae</taxon>
        <taxon>Streptophyta</taxon>
        <taxon>Embryophyta</taxon>
        <taxon>Tracheophyta</taxon>
        <taxon>Spermatophyta</taxon>
        <taxon>Magnoliopsida</taxon>
        <taxon>eudicotyledons</taxon>
        <taxon>Gunneridae</taxon>
        <taxon>Pentapetalae</taxon>
        <taxon>asterids</taxon>
        <taxon>campanulids</taxon>
        <taxon>Asterales</taxon>
        <taxon>Asteraceae</taxon>
        <taxon>Asteroideae</taxon>
        <taxon>Anthemideae</taxon>
        <taxon>Anthemidinae</taxon>
        <taxon>Tanacetum</taxon>
    </lineage>
</organism>
<feature type="domain" description="Gnk2-homologous" evidence="3">
    <location>
        <begin position="6"/>
        <end position="108"/>
    </location>
</feature>
<evidence type="ECO:0000256" key="1">
    <source>
        <dbReference type="ARBA" id="ARBA00022729"/>
    </source>
</evidence>
<sequence>VLAQTDKPHSACDYFFNYTRNSSFDRNLDRVLANLPLRNSGYGFFNSSSGQDSDAASAIALCRGDVESVPCGACVNKSIVNLTQICPNQKYGSIFYDNCWVTYSDESLLGSTKVKYPIVDWRAENVTDDVPSFTRDLRNLLSNLTAKAAGGGSLRKYAADTMTRPNAEVTYALVQCTPDLSEQQCTNCLNDAVSEMVNQVSGKI</sequence>
<name>A0A699TXT9_TANCI</name>
<proteinExistence type="predicted"/>
<dbReference type="AlphaFoldDB" id="A0A699TXT9"/>
<evidence type="ECO:0000256" key="2">
    <source>
        <dbReference type="ARBA" id="ARBA00022737"/>
    </source>
</evidence>
<protein>
    <submittedName>
        <fullName evidence="4">Cysteine-rich RLK (Receptor-like protein kinase) 26</fullName>
    </submittedName>
</protein>
<comment type="caution">
    <text evidence="4">The sequence shown here is derived from an EMBL/GenBank/DDBJ whole genome shotgun (WGS) entry which is preliminary data.</text>
</comment>
<keyword evidence="4" id="KW-0808">Transferase</keyword>
<dbReference type="GO" id="GO:0016301">
    <property type="term" value="F:kinase activity"/>
    <property type="evidence" value="ECO:0007669"/>
    <property type="project" value="UniProtKB-KW"/>
</dbReference>
<dbReference type="PROSITE" id="PS51473">
    <property type="entry name" value="GNK2"/>
    <property type="match status" value="2"/>
</dbReference>
<dbReference type="InterPro" id="IPR038408">
    <property type="entry name" value="GNK2_sf"/>
</dbReference>
<feature type="non-terminal residue" evidence="4">
    <location>
        <position position="1"/>
    </location>
</feature>
<dbReference type="CDD" id="cd23509">
    <property type="entry name" value="Gnk2-like"/>
    <property type="match status" value="2"/>
</dbReference>
<dbReference type="EMBL" id="BKCJ011288830">
    <property type="protein sequence ID" value="GFD15775.1"/>
    <property type="molecule type" value="Genomic_DNA"/>
</dbReference>
<keyword evidence="4" id="KW-0675">Receptor</keyword>
<keyword evidence="4" id="KW-0418">Kinase</keyword>
<reference evidence="4" key="1">
    <citation type="journal article" date="2019" name="Sci. Rep.">
        <title>Draft genome of Tanacetum cinerariifolium, the natural source of mosquito coil.</title>
        <authorList>
            <person name="Yamashiro T."/>
            <person name="Shiraishi A."/>
            <person name="Satake H."/>
            <person name="Nakayama K."/>
        </authorList>
    </citation>
    <scope>NUCLEOTIDE SEQUENCE</scope>
</reference>
<dbReference type="Pfam" id="PF01657">
    <property type="entry name" value="Stress-antifung"/>
    <property type="match status" value="2"/>
</dbReference>
<evidence type="ECO:0000313" key="4">
    <source>
        <dbReference type="EMBL" id="GFD15775.1"/>
    </source>
</evidence>
<evidence type="ECO:0000259" key="3">
    <source>
        <dbReference type="PROSITE" id="PS51473"/>
    </source>
</evidence>
<keyword evidence="2" id="KW-0677">Repeat</keyword>